<feature type="transmembrane region" description="Helical" evidence="8">
    <location>
        <begin position="169"/>
        <end position="194"/>
    </location>
</feature>
<evidence type="ECO:0000256" key="7">
    <source>
        <dbReference type="ARBA" id="ARBA00023136"/>
    </source>
</evidence>
<dbReference type="RefSeq" id="WP_008788045.1">
    <property type="nucleotide sequence ID" value="NZ_AKCB01000002.1"/>
</dbReference>
<dbReference type="InterPro" id="IPR003352">
    <property type="entry name" value="PTS_EIIC"/>
</dbReference>
<evidence type="ECO:0000259" key="9">
    <source>
        <dbReference type="Pfam" id="PF13303"/>
    </source>
</evidence>
<keyword evidence="11" id="KW-1185">Reference proteome</keyword>
<feature type="domain" description="Phosphotransferase system EIIC" evidence="9">
    <location>
        <begin position="13"/>
        <end position="336"/>
    </location>
</feature>
<keyword evidence="5 8" id="KW-0812">Transmembrane</keyword>
<dbReference type="eggNOG" id="COG3641">
    <property type="taxonomic scope" value="Bacteria"/>
</dbReference>
<dbReference type="GO" id="GO:0005886">
    <property type="term" value="C:plasma membrane"/>
    <property type="evidence" value="ECO:0007669"/>
    <property type="project" value="UniProtKB-SubCell"/>
</dbReference>
<dbReference type="STRING" id="100884.GCA_000269565_02774"/>
<keyword evidence="3" id="KW-1003">Cell membrane</keyword>
<dbReference type="HOGENOM" id="CLU_063648_0_0_9"/>
<evidence type="ECO:0000256" key="5">
    <source>
        <dbReference type="ARBA" id="ARBA00022692"/>
    </source>
</evidence>
<name>E7G841_9FIRM</name>
<dbReference type="GeneID" id="78230579"/>
<organism evidence="10 11">
    <name type="scientific">Coprobacillus cateniformis</name>
    <dbReference type="NCBI Taxonomy" id="100884"/>
    <lineage>
        <taxon>Bacteria</taxon>
        <taxon>Bacillati</taxon>
        <taxon>Bacillota</taxon>
        <taxon>Erysipelotrichia</taxon>
        <taxon>Erysipelotrichales</taxon>
        <taxon>Coprobacillaceae</taxon>
        <taxon>Coprobacillus</taxon>
    </lineage>
</organism>
<feature type="transmembrane region" description="Helical" evidence="8">
    <location>
        <begin position="250"/>
        <end position="272"/>
    </location>
</feature>
<gene>
    <name evidence="10" type="ORF">HMPREF9488_00929</name>
</gene>
<dbReference type="EMBL" id="ADKX01000015">
    <property type="protein sequence ID" value="EFW05760.1"/>
    <property type="molecule type" value="Genomic_DNA"/>
</dbReference>
<feature type="transmembrane region" description="Helical" evidence="8">
    <location>
        <begin position="20"/>
        <end position="41"/>
    </location>
</feature>
<feature type="transmembrane region" description="Helical" evidence="8">
    <location>
        <begin position="300"/>
        <end position="320"/>
    </location>
</feature>
<evidence type="ECO:0000256" key="3">
    <source>
        <dbReference type="ARBA" id="ARBA00022475"/>
    </source>
</evidence>
<dbReference type="Pfam" id="PF13303">
    <property type="entry name" value="PTS_EIIC_2"/>
    <property type="match status" value="1"/>
</dbReference>
<keyword evidence="4" id="KW-0762">Sugar transport</keyword>
<evidence type="ECO:0000256" key="6">
    <source>
        <dbReference type="ARBA" id="ARBA00022989"/>
    </source>
</evidence>
<evidence type="ECO:0000256" key="8">
    <source>
        <dbReference type="SAM" id="Phobius"/>
    </source>
</evidence>
<feature type="transmembrane region" description="Helical" evidence="8">
    <location>
        <begin position="74"/>
        <end position="90"/>
    </location>
</feature>
<feature type="transmembrane region" description="Helical" evidence="8">
    <location>
        <begin position="201"/>
        <end position="220"/>
    </location>
</feature>
<dbReference type="OrthoDB" id="396983at2"/>
<keyword evidence="2" id="KW-0813">Transport</keyword>
<keyword evidence="7 8" id="KW-0472">Membrane</keyword>
<feature type="transmembrane region" description="Helical" evidence="8">
    <location>
        <begin position="127"/>
        <end position="149"/>
    </location>
</feature>
<proteinExistence type="predicted"/>
<keyword evidence="6 8" id="KW-1133">Transmembrane helix</keyword>
<accession>E7G841</accession>
<comment type="subcellular location">
    <subcellularLocation>
        <location evidence="1">Cell membrane</location>
        <topology evidence="1">Multi-pass membrane protein</topology>
    </subcellularLocation>
</comment>
<protein>
    <recommendedName>
        <fullName evidence="9">Phosphotransferase system EIIC domain-containing protein</fullName>
    </recommendedName>
</protein>
<evidence type="ECO:0000313" key="11">
    <source>
        <dbReference type="Proteomes" id="UP000003157"/>
    </source>
</evidence>
<evidence type="ECO:0000256" key="4">
    <source>
        <dbReference type="ARBA" id="ARBA00022597"/>
    </source>
</evidence>
<evidence type="ECO:0000313" key="10">
    <source>
        <dbReference type="EMBL" id="EFW05760.1"/>
    </source>
</evidence>
<feature type="transmembrane region" description="Helical" evidence="8">
    <location>
        <begin position="96"/>
        <end position="115"/>
    </location>
</feature>
<comment type="caution">
    <text evidence="10">The sequence shown here is derived from an EMBL/GenBank/DDBJ whole genome shotgun (WGS) entry which is preliminary data.</text>
</comment>
<dbReference type="GO" id="GO:0008982">
    <property type="term" value="F:protein-N(PI)-phosphohistidine-sugar phosphotransferase activity"/>
    <property type="evidence" value="ECO:0007669"/>
    <property type="project" value="InterPro"/>
</dbReference>
<dbReference type="AlphaFoldDB" id="E7G841"/>
<dbReference type="GO" id="GO:0009401">
    <property type="term" value="P:phosphoenolpyruvate-dependent sugar phosphotransferase system"/>
    <property type="evidence" value="ECO:0007669"/>
    <property type="project" value="InterPro"/>
</dbReference>
<sequence length="339" mass="35544">MARSSQKENYIVKTLNGMAYGFFASLIIGTILKQIGYAIHWNDLVTWGQMASYLMGPAIGVGIAFVLDAKGLNMIAAVIAGAIGAGTFSISHGNVAVVVGNPISAYLAVILAVEATRLVQEKTPLDILLVPFTSILCAGLMTKFIGPYITQVIVWIGNLINQGVNMQPIFMGMVVAVLMGMALTAPISSAAIGIMLGLDGLAAGAALAGCCAQMVGLAIMSMDDNSIGDVIAIGVGTSMLQFKNIVKRPIIWLPPIIASLITGVISSAILGIKCTAVGSGMGTAGLVGILEAVQVMGTSYWLPLIILDIIVPMAICWSMYRAFRKLNYIKSGDMKLTRL</sequence>
<dbReference type="Proteomes" id="UP000003157">
    <property type="component" value="Unassembled WGS sequence"/>
</dbReference>
<reference evidence="10 11" key="1">
    <citation type="submission" date="2010-12" db="EMBL/GenBank/DDBJ databases">
        <title>The Genome Sequence of Coprobacillus sp. strain 29_1.</title>
        <authorList>
            <consortium name="The Broad Institute Genome Sequencing Platform"/>
            <person name="Earl A."/>
            <person name="Ward D."/>
            <person name="Feldgarden M."/>
            <person name="Gevers D."/>
            <person name="Daigneault M."/>
            <person name="Sibley C.D."/>
            <person name="White A."/>
            <person name="Strauss J."/>
            <person name="Allen-Vercoe E."/>
            <person name="Young S.K."/>
            <person name="Zeng Q."/>
            <person name="Gargeya S."/>
            <person name="Fitzgerald M."/>
            <person name="Haas B."/>
            <person name="Abouelleil A."/>
            <person name="Alvarado L."/>
            <person name="Arachchi H.M."/>
            <person name="Berlin A."/>
            <person name="Brown A."/>
            <person name="Chapman S.B."/>
            <person name="Chen Z."/>
            <person name="Dunbar C."/>
            <person name="Freedman E."/>
            <person name="Gearin G."/>
            <person name="Gellesch M."/>
            <person name="Goldberg J."/>
            <person name="Griggs A."/>
            <person name="Gujja S."/>
            <person name="Heilman E."/>
            <person name="Heiman D."/>
            <person name="Howarth C."/>
            <person name="Larson L."/>
            <person name="Lui A."/>
            <person name="MacDonald P.J.P."/>
            <person name="Mehta T."/>
            <person name="Montmayeur A."/>
            <person name="Murphy C."/>
            <person name="Neiman D."/>
            <person name="Pearson M."/>
            <person name="Priest M."/>
            <person name="Roberts A."/>
            <person name="Saif S."/>
            <person name="Shea T."/>
            <person name="Shenoy N."/>
            <person name="Sisk P."/>
            <person name="Stolte C."/>
            <person name="Sykes S."/>
            <person name="White J."/>
            <person name="Yandava C."/>
            <person name="Nusbaum C."/>
            <person name="Birren B."/>
        </authorList>
    </citation>
    <scope>NUCLEOTIDE SEQUENCE [LARGE SCALE GENOMIC DNA]</scope>
    <source>
        <strain evidence="10 11">29_1</strain>
    </source>
</reference>
<feature type="transmembrane region" description="Helical" evidence="8">
    <location>
        <begin position="47"/>
        <end position="67"/>
    </location>
</feature>
<evidence type="ECO:0000256" key="1">
    <source>
        <dbReference type="ARBA" id="ARBA00004651"/>
    </source>
</evidence>
<evidence type="ECO:0000256" key="2">
    <source>
        <dbReference type="ARBA" id="ARBA00022448"/>
    </source>
</evidence>